<feature type="compositionally biased region" description="Polar residues" evidence="1">
    <location>
        <begin position="61"/>
        <end position="76"/>
    </location>
</feature>
<reference evidence="2 3" key="1">
    <citation type="submission" date="2019-04" db="EMBL/GenBank/DDBJ databases">
        <title>Comparative genomics and transcriptomics to analyze fruiting body development in filamentous ascomycetes.</title>
        <authorList>
            <consortium name="DOE Joint Genome Institute"/>
            <person name="Lutkenhaus R."/>
            <person name="Traeger S."/>
            <person name="Breuer J."/>
            <person name="Kuo A."/>
            <person name="Lipzen A."/>
            <person name="Pangilinan J."/>
            <person name="Dilworth D."/>
            <person name="Sandor L."/>
            <person name="Poggeler S."/>
            <person name="Barry K."/>
            <person name="Grigoriev I.V."/>
            <person name="Nowrousian M."/>
        </authorList>
    </citation>
    <scope>NUCLEOTIDE SEQUENCE [LARGE SCALE GENOMIC DNA]</scope>
    <source>
        <strain evidence="2 3">CBS 389.68</strain>
    </source>
</reference>
<gene>
    <name evidence="2" type="ORF">EX30DRAFT_397299</name>
</gene>
<dbReference type="InParanoid" id="A0A4S2MPM5"/>
<keyword evidence="3" id="KW-1185">Reference proteome</keyword>
<dbReference type="AlphaFoldDB" id="A0A4S2MPM5"/>
<evidence type="ECO:0000313" key="2">
    <source>
        <dbReference type="EMBL" id="TGZ79146.1"/>
    </source>
</evidence>
<sequence>MPPELGVRTTPRRGFSTPPGRETGRTLPTRHPMLLRSGDFPPPNSLLLQRECSRPLATEATAASNKASSPMTHTNVRYSNSLSSSISRSIMMRNQPKAQYHTYERNQNLLSPRLAFRRPPSSHSACRNSRYLVYGGKSDSGKTPGSNVFYYSQNHDNNHDGGYWWRCSINPSLCCRSISRLVLSGWILAIHHWGRDEHNPSVNRVSIGFHSRGVLLFLVALFSCVSLPRLISPVVFNTV</sequence>
<organism evidence="2 3">
    <name type="scientific">Ascodesmis nigricans</name>
    <dbReference type="NCBI Taxonomy" id="341454"/>
    <lineage>
        <taxon>Eukaryota</taxon>
        <taxon>Fungi</taxon>
        <taxon>Dikarya</taxon>
        <taxon>Ascomycota</taxon>
        <taxon>Pezizomycotina</taxon>
        <taxon>Pezizomycetes</taxon>
        <taxon>Pezizales</taxon>
        <taxon>Ascodesmidaceae</taxon>
        <taxon>Ascodesmis</taxon>
    </lineage>
</organism>
<name>A0A4S2MPM5_9PEZI</name>
<accession>A0A4S2MPM5</accession>
<feature type="region of interest" description="Disordered" evidence="1">
    <location>
        <begin position="1"/>
        <end position="42"/>
    </location>
</feature>
<proteinExistence type="predicted"/>
<dbReference type="EMBL" id="ML220134">
    <property type="protein sequence ID" value="TGZ79146.1"/>
    <property type="molecule type" value="Genomic_DNA"/>
</dbReference>
<evidence type="ECO:0000313" key="3">
    <source>
        <dbReference type="Proteomes" id="UP000298138"/>
    </source>
</evidence>
<feature type="region of interest" description="Disordered" evidence="1">
    <location>
        <begin position="57"/>
        <end position="76"/>
    </location>
</feature>
<evidence type="ECO:0000256" key="1">
    <source>
        <dbReference type="SAM" id="MobiDB-lite"/>
    </source>
</evidence>
<dbReference type="Proteomes" id="UP000298138">
    <property type="component" value="Unassembled WGS sequence"/>
</dbReference>
<protein>
    <submittedName>
        <fullName evidence="2">Uncharacterized protein</fullName>
    </submittedName>
</protein>